<evidence type="ECO:0000256" key="5">
    <source>
        <dbReference type="ARBA" id="ARBA00023136"/>
    </source>
</evidence>
<keyword evidence="3 7" id="KW-0375">Hydrogen ion transport</keyword>
<dbReference type="GO" id="GO:0005886">
    <property type="term" value="C:plasma membrane"/>
    <property type="evidence" value="ECO:0007669"/>
    <property type="project" value="UniProtKB-SubCell"/>
</dbReference>
<dbReference type="RefSeq" id="WP_092553131.1">
    <property type="nucleotide sequence ID" value="NZ_BOMJ01000027.1"/>
</dbReference>
<comment type="function">
    <text evidence="7">This protein is part of the stalk that links CF(0) to CF(1). It either transmits conformational changes from CF(0) to CF(1) or is implicated in proton conduction.</text>
</comment>
<reference evidence="8 9" key="1">
    <citation type="submission" date="2016-10" db="EMBL/GenBank/DDBJ databases">
        <authorList>
            <person name="de Groot N.N."/>
        </authorList>
    </citation>
    <scope>NUCLEOTIDE SEQUENCE [LARGE SCALE GENOMIC DNA]</scope>
    <source>
        <strain evidence="8 9">DSM 43941</strain>
    </source>
</reference>
<dbReference type="GO" id="GO:0045259">
    <property type="term" value="C:proton-transporting ATP synthase complex"/>
    <property type="evidence" value="ECO:0007669"/>
    <property type="project" value="UniProtKB-KW"/>
</dbReference>
<evidence type="ECO:0000256" key="7">
    <source>
        <dbReference type="HAMAP-Rule" id="MF_01416"/>
    </source>
</evidence>
<dbReference type="AlphaFoldDB" id="A0A1H2D3E8"/>
<keyword evidence="2 7" id="KW-0813">Transport</keyword>
<dbReference type="PANTHER" id="PTHR11910">
    <property type="entry name" value="ATP SYNTHASE DELTA CHAIN"/>
    <property type="match status" value="1"/>
</dbReference>
<dbReference type="InterPro" id="IPR000711">
    <property type="entry name" value="ATPase_OSCP/dsu"/>
</dbReference>
<evidence type="ECO:0000313" key="9">
    <source>
        <dbReference type="Proteomes" id="UP000198688"/>
    </source>
</evidence>
<dbReference type="GO" id="GO:0046933">
    <property type="term" value="F:proton-transporting ATP synthase activity, rotational mechanism"/>
    <property type="evidence" value="ECO:0007669"/>
    <property type="project" value="UniProtKB-UniRule"/>
</dbReference>
<sequence length="273" mass="28432">MTSSVSREAYGEASARLAAETASATAPQLVTVADEILSVAGLLRSDLRLRRALTDPSRPGSDRAELIKSLLSGKLSKATVDTISTLVSGRFGRPGQLLDATERLGVDALLASADRDDKLADVEDELFRFGQIVAGDSGLASALSAASVPLAVRVKLVQDLLTGKAHVVTGRLVEVALTGFGGRGFEASLSRLVEATAAKSDHEVAYVTVAKPLTEAEEQSLAAKLSALYGHEVTLHVDVQPAVLGGASVRVGSDLYDGTVLRKLNAAKQAFAK</sequence>
<protein>
    <recommendedName>
        <fullName evidence="7">ATP synthase subunit delta</fullName>
    </recommendedName>
    <alternativeName>
        <fullName evidence="7">ATP synthase F(1) sector subunit delta</fullName>
    </alternativeName>
    <alternativeName>
        <fullName evidence="7">F-type ATPase subunit delta</fullName>
        <shortName evidence="7">F-ATPase subunit delta</shortName>
    </alternativeName>
</protein>
<comment type="subcellular location">
    <subcellularLocation>
        <location evidence="7">Cell membrane</location>
        <topology evidence="7">Peripheral membrane protein</topology>
    </subcellularLocation>
    <subcellularLocation>
        <location evidence="1">Membrane</location>
    </subcellularLocation>
</comment>
<dbReference type="HAMAP" id="MF_01416">
    <property type="entry name" value="ATP_synth_delta_bact"/>
    <property type="match status" value="1"/>
</dbReference>
<gene>
    <name evidence="7" type="primary">atpH</name>
    <name evidence="8" type="ORF">SAMN04489716_7892</name>
</gene>
<keyword evidence="9" id="KW-1185">Reference proteome</keyword>
<keyword evidence="5 7" id="KW-0472">Membrane</keyword>
<dbReference type="EMBL" id="LT629758">
    <property type="protein sequence ID" value="SDT77273.1"/>
    <property type="molecule type" value="Genomic_DNA"/>
</dbReference>
<keyword evidence="7" id="KW-1003">Cell membrane</keyword>
<keyword evidence="7" id="KW-0139">CF(1)</keyword>
<dbReference type="Proteomes" id="UP000198688">
    <property type="component" value="Chromosome I"/>
</dbReference>
<dbReference type="OrthoDB" id="5242917at2"/>
<keyword evidence="6 7" id="KW-0066">ATP synthesis</keyword>
<comment type="similarity">
    <text evidence="7">Belongs to the ATPase delta chain family.</text>
</comment>
<dbReference type="Pfam" id="PF00213">
    <property type="entry name" value="OSCP"/>
    <property type="match status" value="1"/>
</dbReference>
<evidence type="ECO:0000256" key="3">
    <source>
        <dbReference type="ARBA" id="ARBA00022781"/>
    </source>
</evidence>
<accession>A0A1H2D3E8</accession>
<comment type="function">
    <text evidence="7">F(1)F(0) ATP synthase produces ATP from ADP in the presence of a proton or sodium gradient. F-type ATPases consist of two structural domains, F(1) containing the extramembraneous catalytic core and F(0) containing the membrane proton channel, linked together by a central stalk and a peripheral stalk. During catalysis, ATP synthesis in the catalytic domain of F(1) is coupled via a rotary mechanism of the central stalk subunits to proton translocation.</text>
</comment>
<evidence type="ECO:0000256" key="2">
    <source>
        <dbReference type="ARBA" id="ARBA00022448"/>
    </source>
</evidence>
<dbReference type="STRING" id="113562.SAMN04489716_7892"/>
<proteinExistence type="inferred from homology"/>
<evidence type="ECO:0000313" key="8">
    <source>
        <dbReference type="EMBL" id="SDT77273.1"/>
    </source>
</evidence>
<dbReference type="NCBIfam" id="NF009967">
    <property type="entry name" value="PRK13430.1"/>
    <property type="match status" value="1"/>
</dbReference>
<evidence type="ECO:0000256" key="4">
    <source>
        <dbReference type="ARBA" id="ARBA00023065"/>
    </source>
</evidence>
<evidence type="ECO:0000256" key="6">
    <source>
        <dbReference type="ARBA" id="ARBA00023310"/>
    </source>
</evidence>
<name>A0A1H2D3E8_9ACTN</name>
<organism evidence="8 9">
    <name type="scientific">Actinoplanes derwentensis</name>
    <dbReference type="NCBI Taxonomy" id="113562"/>
    <lineage>
        <taxon>Bacteria</taxon>
        <taxon>Bacillati</taxon>
        <taxon>Actinomycetota</taxon>
        <taxon>Actinomycetes</taxon>
        <taxon>Micromonosporales</taxon>
        <taxon>Micromonosporaceae</taxon>
        <taxon>Actinoplanes</taxon>
    </lineage>
</organism>
<evidence type="ECO:0000256" key="1">
    <source>
        <dbReference type="ARBA" id="ARBA00004370"/>
    </source>
</evidence>
<keyword evidence="4 7" id="KW-0406">Ion transport</keyword>